<reference evidence="1 2" key="1">
    <citation type="journal article" date="2023" name="Plants (Basel)">
        <title>Bridging the Gap: Combining Genomics and Transcriptomics Approaches to Understand Stylosanthes scabra, an Orphan Legume from the Brazilian Caatinga.</title>
        <authorList>
            <person name="Ferreira-Neto J.R.C."/>
            <person name="da Silva M.D."/>
            <person name="Binneck E."/>
            <person name="de Melo N.F."/>
            <person name="da Silva R.H."/>
            <person name="de Melo A.L.T.M."/>
            <person name="Pandolfi V."/>
            <person name="Bustamante F.O."/>
            <person name="Brasileiro-Vidal A.C."/>
            <person name="Benko-Iseppon A.M."/>
        </authorList>
    </citation>
    <scope>NUCLEOTIDE SEQUENCE [LARGE SCALE GENOMIC DNA]</scope>
    <source>
        <tissue evidence="1">Leaves</tissue>
    </source>
</reference>
<dbReference type="Proteomes" id="UP001341840">
    <property type="component" value="Unassembled WGS sequence"/>
</dbReference>
<comment type="caution">
    <text evidence="1">The sequence shown here is derived from an EMBL/GenBank/DDBJ whole genome shotgun (WGS) entry which is preliminary data.</text>
</comment>
<accession>A0ABU6UG98</accession>
<proteinExistence type="predicted"/>
<evidence type="ECO:0000313" key="2">
    <source>
        <dbReference type="Proteomes" id="UP001341840"/>
    </source>
</evidence>
<protein>
    <recommendedName>
        <fullName evidence="3">Ubiquitin-like protease family profile domain-containing protein</fullName>
    </recommendedName>
</protein>
<name>A0ABU6UG98_9FABA</name>
<dbReference type="EMBL" id="JASCZI010121124">
    <property type="protein sequence ID" value="MED6159929.1"/>
    <property type="molecule type" value="Genomic_DNA"/>
</dbReference>
<keyword evidence="2" id="KW-1185">Reference proteome</keyword>
<sequence>MFKVFGSSSKSSNLEGDMTDNRLLSRCIEKAKTDIFISRKRTYALGWMKIIPKYVASEFNNIYTRKVDYLKRAFIPVSECDKDGHVHWYLVVMDHLAGEFILLEPRPTETQFK</sequence>
<evidence type="ECO:0008006" key="3">
    <source>
        <dbReference type="Google" id="ProtNLM"/>
    </source>
</evidence>
<gene>
    <name evidence="1" type="ORF">PIB30_046828</name>
</gene>
<organism evidence="1 2">
    <name type="scientific">Stylosanthes scabra</name>
    <dbReference type="NCBI Taxonomy" id="79078"/>
    <lineage>
        <taxon>Eukaryota</taxon>
        <taxon>Viridiplantae</taxon>
        <taxon>Streptophyta</taxon>
        <taxon>Embryophyta</taxon>
        <taxon>Tracheophyta</taxon>
        <taxon>Spermatophyta</taxon>
        <taxon>Magnoliopsida</taxon>
        <taxon>eudicotyledons</taxon>
        <taxon>Gunneridae</taxon>
        <taxon>Pentapetalae</taxon>
        <taxon>rosids</taxon>
        <taxon>fabids</taxon>
        <taxon>Fabales</taxon>
        <taxon>Fabaceae</taxon>
        <taxon>Papilionoideae</taxon>
        <taxon>50 kb inversion clade</taxon>
        <taxon>dalbergioids sensu lato</taxon>
        <taxon>Dalbergieae</taxon>
        <taxon>Pterocarpus clade</taxon>
        <taxon>Stylosanthes</taxon>
    </lineage>
</organism>
<evidence type="ECO:0000313" key="1">
    <source>
        <dbReference type="EMBL" id="MED6159929.1"/>
    </source>
</evidence>